<reference evidence="2 3" key="1">
    <citation type="submission" date="2016-07" db="EMBL/GenBank/DDBJ databases">
        <title>Pervasive Adenine N6-methylation of Active Genes in Fungi.</title>
        <authorList>
            <consortium name="DOE Joint Genome Institute"/>
            <person name="Mondo S.J."/>
            <person name="Dannebaum R.O."/>
            <person name="Kuo R.C."/>
            <person name="Labutti K."/>
            <person name="Haridas S."/>
            <person name="Kuo A."/>
            <person name="Salamov A."/>
            <person name="Ahrendt S.R."/>
            <person name="Lipzen A."/>
            <person name="Sullivan W."/>
            <person name="Andreopoulos W.B."/>
            <person name="Clum A."/>
            <person name="Lindquist E."/>
            <person name="Daum C."/>
            <person name="Ramamoorthy G.K."/>
            <person name="Gryganskyi A."/>
            <person name="Culley D."/>
            <person name="Magnuson J.K."/>
            <person name="James T.Y."/>
            <person name="O'Malley M.A."/>
            <person name="Stajich J.E."/>
            <person name="Spatafora J.W."/>
            <person name="Visel A."/>
            <person name="Grigoriev I.V."/>
        </authorList>
    </citation>
    <scope>NUCLEOTIDE SEQUENCE [LARGE SCALE GENOMIC DNA]</scope>
    <source>
        <strain evidence="2 3">PL171</strain>
    </source>
</reference>
<evidence type="ECO:0000313" key="3">
    <source>
        <dbReference type="Proteomes" id="UP000193411"/>
    </source>
</evidence>
<sequence length="64" mass="7421">MHPKTHTVELYINNFILLFFLVSALTSHPTRDPTHARIHPWWHPSLPCSAQIPPLALVLGHRRH</sequence>
<organism evidence="2 3">
    <name type="scientific">Catenaria anguillulae PL171</name>
    <dbReference type="NCBI Taxonomy" id="765915"/>
    <lineage>
        <taxon>Eukaryota</taxon>
        <taxon>Fungi</taxon>
        <taxon>Fungi incertae sedis</taxon>
        <taxon>Blastocladiomycota</taxon>
        <taxon>Blastocladiomycetes</taxon>
        <taxon>Blastocladiales</taxon>
        <taxon>Catenariaceae</taxon>
        <taxon>Catenaria</taxon>
    </lineage>
</organism>
<dbReference type="EMBL" id="MCFL01000011">
    <property type="protein sequence ID" value="ORZ37839.1"/>
    <property type="molecule type" value="Genomic_DNA"/>
</dbReference>
<evidence type="ECO:0000313" key="2">
    <source>
        <dbReference type="EMBL" id="ORZ37839.1"/>
    </source>
</evidence>
<gene>
    <name evidence="2" type="ORF">BCR44DRAFT_1430022</name>
</gene>
<accession>A0A1Y2HTI6</accession>
<evidence type="ECO:0000256" key="1">
    <source>
        <dbReference type="SAM" id="Phobius"/>
    </source>
</evidence>
<feature type="transmembrane region" description="Helical" evidence="1">
    <location>
        <begin position="12"/>
        <end position="29"/>
    </location>
</feature>
<proteinExistence type="predicted"/>
<dbReference type="Proteomes" id="UP000193411">
    <property type="component" value="Unassembled WGS sequence"/>
</dbReference>
<comment type="caution">
    <text evidence="2">The sequence shown here is derived from an EMBL/GenBank/DDBJ whole genome shotgun (WGS) entry which is preliminary data.</text>
</comment>
<protein>
    <submittedName>
        <fullName evidence="2">Uncharacterized protein</fullName>
    </submittedName>
</protein>
<keyword evidence="1" id="KW-0812">Transmembrane</keyword>
<dbReference type="AlphaFoldDB" id="A0A1Y2HTI6"/>
<keyword evidence="3" id="KW-1185">Reference proteome</keyword>
<keyword evidence="1" id="KW-1133">Transmembrane helix</keyword>
<name>A0A1Y2HTI6_9FUNG</name>
<keyword evidence="1" id="KW-0472">Membrane</keyword>